<dbReference type="InterPro" id="IPR012340">
    <property type="entry name" value="NA-bd_OB-fold"/>
</dbReference>
<dbReference type="GO" id="GO:0005739">
    <property type="term" value="C:mitochondrion"/>
    <property type="evidence" value="ECO:0007669"/>
    <property type="project" value="TreeGrafter"/>
</dbReference>
<dbReference type="AlphaFoldDB" id="A0A2A9NWV7"/>
<organism evidence="5 6">
    <name type="scientific">Ophiocordyceps unilateralis</name>
    <name type="common">Zombie-ant fungus</name>
    <name type="synonym">Torrubia unilateralis</name>
    <dbReference type="NCBI Taxonomy" id="268505"/>
    <lineage>
        <taxon>Eukaryota</taxon>
        <taxon>Fungi</taxon>
        <taxon>Dikarya</taxon>
        <taxon>Ascomycota</taxon>
        <taxon>Pezizomycotina</taxon>
        <taxon>Sordariomycetes</taxon>
        <taxon>Hypocreomycetidae</taxon>
        <taxon>Hypocreales</taxon>
        <taxon>Ophiocordycipitaceae</taxon>
        <taxon>Ophiocordyceps</taxon>
    </lineage>
</organism>
<evidence type="ECO:0000256" key="1">
    <source>
        <dbReference type="ARBA" id="ARBA00010254"/>
    </source>
</evidence>
<evidence type="ECO:0000256" key="3">
    <source>
        <dbReference type="ARBA" id="ARBA00023274"/>
    </source>
</evidence>
<evidence type="ECO:0000256" key="2">
    <source>
        <dbReference type="ARBA" id="ARBA00022980"/>
    </source>
</evidence>
<feature type="compositionally biased region" description="Basic residues" evidence="4">
    <location>
        <begin position="117"/>
        <end position="126"/>
    </location>
</feature>
<evidence type="ECO:0000313" key="5">
    <source>
        <dbReference type="EMBL" id="PFH54925.1"/>
    </source>
</evidence>
<reference evidence="5 6" key="1">
    <citation type="journal article" date="2015" name="BMC Genomics">
        <title>Gene expression during zombie ant biting behavior reflects the complexity underlying fungal parasitic behavioral manipulation.</title>
        <authorList>
            <person name="de Bekker C."/>
            <person name="Ohm R.A."/>
            <person name="Loreto R.G."/>
            <person name="Sebastian A."/>
            <person name="Albert I."/>
            <person name="Merrow M."/>
            <person name="Brachmann A."/>
            <person name="Hughes D.P."/>
        </authorList>
    </citation>
    <scope>NUCLEOTIDE SEQUENCE [LARGE SCALE GENOMIC DNA]</scope>
    <source>
        <strain evidence="5 6">SC16a</strain>
    </source>
</reference>
<dbReference type="Proteomes" id="UP000037136">
    <property type="component" value="Unassembled WGS sequence"/>
</dbReference>
<dbReference type="OrthoDB" id="274752at2759"/>
<feature type="region of interest" description="Disordered" evidence="4">
    <location>
        <begin position="91"/>
        <end position="142"/>
    </location>
</feature>
<dbReference type="EMBL" id="LAZP02001653">
    <property type="protein sequence ID" value="PFH54925.1"/>
    <property type="molecule type" value="Genomic_DNA"/>
</dbReference>
<dbReference type="SUPFAM" id="SSF50249">
    <property type="entry name" value="Nucleic acid-binding proteins"/>
    <property type="match status" value="1"/>
</dbReference>
<name>A0A2A9NWV7_OPHUN</name>
<reference evidence="5 6" key="2">
    <citation type="journal article" date="2017" name="Sci. Rep.">
        <title>Ant-infecting Ophiocordyceps genomes reveal a high diversity of potential behavioral manipulation genes and a possible major role for enterotoxins.</title>
        <authorList>
            <person name="de Bekker C."/>
            <person name="Ohm R.A."/>
            <person name="Evans H.C."/>
            <person name="Brachmann A."/>
            <person name="Hughes D.P."/>
        </authorList>
    </citation>
    <scope>NUCLEOTIDE SEQUENCE [LARGE SCALE GENOMIC DNA]</scope>
    <source>
        <strain evidence="5 6">SC16a</strain>
    </source>
</reference>
<proteinExistence type="inferred from homology"/>
<evidence type="ECO:0008006" key="7">
    <source>
        <dbReference type="Google" id="ProtNLM"/>
    </source>
</evidence>
<protein>
    <recommendedName>
        <fullName evidence="7">Ribosomal protein S17</fullName>
    </recommendedName>
</protein>
<feature type="compositionally biased region" description="Basic and acidic residues" evidence="4">
    <location>
        <begin position="104"/>
        <end position="116"/>
    </location>
</feature>
<dbReference type="GO" id="GO:1990904">
    <property type="term" value="C:ribonucleoprotein complex"/>
    <property type="evidence" value="ECO:0007669"/>
    <property type="project" value="UniProtKB-KW"/>
</dbReference>
<keyword evidence="3" id="KW-0687">Ribonucleoprotein</keyword>
<dbReference type="PANTHER" id="PTHR10744">
    <property type="entry name" value="40S RIBOSOMAL PROTEIN S11 FAMILY MEMBER"/>
    <property type="match status" value="1"/>
</dbReference>
<dbReference type="GO" id="GO:0006412">
    <property type="term" value="P:translation"/>
    <property type="evidence" value="ECO:0007669"/>
    <property type="project" value="InterPro"/>
</dbReference>
<keyword evidence="2" id="KW-0689">Ribosomal protein</keyword>
<dbReference type="GO" id="GO:0003735">
    <property type="term" value="F:structural constituent of ribosome"/>
    <property type="evidence" value="ECO:0007669"/>
    <property type="project" value="InterPro"/>
</dbReference>
<dbReference type="Gene3D" id="2.40.50.140">
    <property type="entry name" value="Nucleic acid-binding proteins"/>
    <property type="match status" value="1"/>
</dbReference>
<evidence type="ECO:0000313" key="6">
    <source>
        <dbReference type="Proteomes" id="UP000037136"/>
    </source>
</evidence>
<keyword evidence="6" id="KW-1185">Reference proteome</keyword>
<dbReference type="Pfam" id="PF00366">
    <property type="entry name" value="Ribosomal_S17"/>
    <property type="match status" value="1"/>
</dbReference>
<dbReference type="InterPro" id="IPR000266">
    <property type="entry name" value="Ribosomal_uS17"/>
</dbReference>
<sequence length="142" mass="16064">MSSPVAKASRRVTHELHGLVVSAGLMQKTVKVRIGGQKWNKTVNKWFSDPKHYLVHDPRSSLRTGDIVSIVPGWPTSRHKRHVIKQIIAPYGTPIEQRPPVPTLEERITERQDRKAAKDRRRAARKQGHDSQAEMAKGGIQN</sequence>
<gene>
    <name evidence="5" type="ORF">XA68_11731</name>
</gene>
<comment type="caution">
    <text evidence="5">The sequence shown here is derived from an EMBL/GenBank/DDBJ whole genome shotgun (WGS) entry which is preliminary data.</text>
</comment>
<evidence type="ECO:0000256" key="4">
    <source>
        <dbReference type="SAM" id="MobiDB-lite"/>
    </source>
</evidence>
<accession>A0A2A9NWV7</accession>
<dbReference type="PANTHER" id="PTHR10744:SF1">
    <property type="entry name" value="SMALL RIBOSOMAL SUBUNIT PROTEIN US17M"/>
    <property type="match status" value="1"/>
</dbReference>
<comment type="similarity">
    <text evidence="1">Belongs to the universal ribosomal protein uS17 family.</text>
</comment>
<dbReference type="CDD" id="cd00364">
    <property type="entry name" value="Ribosomal_uS17"/>
    <property type="match status" value="1"/>
</dbReference>
<dbReference type="STRING" id="268505.A0A2A9NWV7"/>
<dbReference type="GO" id="GO:0005840">
    <property type="term" value="C:ribosome"/>
    <property type="evidence" value="ECO:0007669"/>
    <property type="project" value="UniProtKB-KW"/>
</dbReference>